<dbReference type="EMBL" id="KL142394">
    <property type="protein sequence ID" value="KDR71114.1"/>
    <property type="molecule type" value="Genomic_DNA"/>
</dbReference>
<evidence type="ECO:0000313" key="2">
    <source>
        <dbReference type="EMBL" id="KDR71114.1"/>
    </source>
</evidence>
<reference evidence="3" key="1">
    <citation type="journal article" date="2014" name="Proc. Natl. Acad. Sci. U.S.A.">
        <title>Extensive sampling of basidiomycete genomes demonstrates inadequacy of the white-rot/brown-rot paradigm for wood decay fungi.</title>
        <authorList>
            <person name="Riley R."/>
            <person name="Salamov A.A."/>
            <person name="Brown D.W."/>
            <person name="Nagy L.G."/>
            <person name="Floudas D."/>
            <person name="Held B.W."/>
            <person name="Levasseur A."/>
            <person name="Lombard V."/>
            <person name="Morin E."/>
            <person name="Otillar R."/>
            <person name="Lindquist E.A."/>
            <person name="Sun H."/>
            <person name="LaButti K.M."/>
            <person name="Schmutz J."/>
            <person name="Jabbour D."/>
            <person name="Luo H."/>
            <person name="Baker S.E."/>
            <person name="Pisabarro A.G."/>
            <person name="Walton J.D."/>
            <person name="Blanchette R.A."/>
            <person name="Henrissat B."/>
            <person name="Martin F."/>
            <person name="Cullen D."/>
            <person name="Hibbett D.S."/>
            <person name="Grigoriev I.V."/>
        </authorList>
    </citation>
    <scope>NUCLEOTIDE SEQUENCE [LARGE SCALE GENOMIC DNA]</scope>
    <source>
        <strain evidence="3">CBS 339.88</strain>
    </source>
</reference>
<evidence type="ECO:0000256" key="1">
    <source>
        <dbReference type="SAM" id="MobiDB-lite"/>
    </source>
</evidence>
<organism evidence="2 3">
    <name type="scientific">Galerina marginata (strain CBS 339.88)</name>
    <dbReference type="NCBI Taxonomy" id="685588"/>
    <lineage>
        <taxon>Eukaryota</taxon>
        <taxon>Fungi</taxon>
        <taxon>Dikarya</taxon>
        <taxon>Basidiomycota</taxon>
        <taxon>Agaricomycotina</taxon>
        <taxon>Agaricomycetes</taxon>
        <taxon>Agaricomycetidae</taxon>
        <taxon>Agaricales</taxon>
        <taxon>Agaricineae</taxon>
        <taxon>Strophariaceae</taxon>
        <taxon>Galerina</taxon>
    </lineage>
</organism>
<feature type="region of interest" description="Disordered" evidence="1">
    <location>
        <begin position="38"/>
        <end position="71"/>
    </location>
</feature>
<protein>
    <submittedName>
        <fullName evidence="2">Uncharacterized protein</fullName>
    </submittedName>
</protein>
<keyword evidence="3" id="KW-1185">Reference proteome</keyword>
<dbReference type="HOGENOM" id="CLU_2427166_0_0_1"/>
<proteinExistence type="predicted"/>
<accession>A0A067STT6</accession>
<evidence type="ECO:0000313" key="3">
    <source>
        <dbReference type="Proteomes" id="UP000027222"/>
    </source>
</evidence>
<sequence>MMLLLGFRLDGRRDGVGRRWCGKYGDVDDGKLATLPNNCKLRKLKKPQNPRTEEAQPSPAHPQPPEVPSRLRVPAPILPALRSLQISLQLV</sequence>
<name>A0A067STT6_GALM3</name>
<dbReference type="AlphaFoldDB" id="A0A067STT6"/>
<dbReference type="Proteomes" id="UP000027222">
    <property type="component" value="Unassembled WGS sequence"/>
</dbReference>
<gene>
    <name evidence="2" type="ORF">GALMADRAFT_806132</name>
</gene>